<evidence type="ECO:0000313" key="2">
    <source>
        <dbReference type="EMBL" id="COY38892.1"/>
    </source>
</evidence>
<feature type="region of interest" description="Disordered" evidence="1">
    <location>
        <begin position="40"/>
        <end position="74"/>
    </location>
</feature>
<feature type="compositionally biased region" description="Low complexity" evidence="1">
    <location>
        <begin position="46"/>
        <end position="73"/>
    </location>
</feature>
<feature type="compositionally biased region" description="Low complexity" evidence="1">
    <location>
        <begin position="1"/>
        <end position="14"/>
    </location>
</feature>
<dbReference type="EMBL" id="CSBK01001172">
    <property type="protein sequence ID" value="COY38892.1"/>
    <property type="molecule type" value="Genomic_DNA"/>
</dbReference>
<protein>
    <submittedName>
        <fullName evidence="2">Uncharacterized protein</fullName>
    </submittedName>
</protein>
<comment type="caution">
    <text evidence="2">The sequence shown here is derived from an EMBL/GenBank/DDBJ whole genome shotgun (WGS) entry which is preliminary data.</text>
</comment>
<feature type="region of interest" description="Disordered" evidence="1">
    <location>
        <begin position="1"/>
        <end position="23"/>
    </location>
</feature>
<organism evidence="2 3">
    <name type="scientific">Mycobacterium tuberculosis</name>
    <dbReference type="NCBI Taxonomy" id="1773"/>
    <lineage>
        <taxon>Bacteria</taxon>
        <taxon>Bacillati</taxon>
        <taxon>Actinomycetota</taxon>
        <taxon>Actinomycetes</taxon>
        <taxon>Mycobacteriales</taxon>
        <taxon>Mycobacteriaceae</taxon>
        <taxon>Mycobacterium</taxon>
        <taxon>Mycobacterium tuberculosis complex</taxon>
    </lineage>
</organism>
<accession>A0A916LBV1</accession>
<evidence type="ECO:0000256" key="1">
    <source>
        <dbReference type="SAM" id="MobiDB-lite"/>
    </source>
</evidence>
<proteinExistence type="predicted"/>
<dbReference type="Proteomes" id="UP000039021">
    <property type="component" value="Unassembled WGS sequence"/>
</dbReference>
<evidence type="ECO:0000313" key="3">
    <source>
        <dbReference type="Proteomes" id="UP000039021"/>
    </source>
</evidence>
<dbReference type="AlphaFoldDB" id="A0A916LBV1"/>
<sequence>MPSRTTFSDSSRSSILNRMPCTPEVARPIGRSASSVAENLMDCPLAETSSRSSSAEHSTAPTSSSLSRRLTATIPPERLESKSVSLDFFTSPLRVASTRYGASV</sequence>
<name>A0A916LBV1_MYCTX</name>
<gene>
    <name evidence="2" type="ORF">ERS007739_02529</name>
</gene>
<reference evidence="3" key="1">
    <citation type="submission" date="2015-03" db="EMBL/GenBank/DDBJ databases">
        <authorList>
            <consortium name="Pathogen Informatics"/>
        </authorList>
    </citation>
    <scope>NUCLEOTIDE SEQUENCE [LARGE SCALE GENOMIC DNA]</scope>
    <source>
        <strain evidence="3">N09902308</strain>
    </source>
</reference>